<gene>
    <name evidence="3" type="primary">LOC111100786</name>
</gene>
<dbReference type="KEGG" id="cvn:111100786"/>
<evidence type="ECO:0000313" key="3">
    <source>
        <dbReference type="RefSeq" id="XP_022288584.1"/>
    </source>
</evidence>
<evidence type="ECO:0000313" key="2">
    <source>
        <dbReference type="Proteomes" id="UP000694844"/>
    </source>
</evidence>
<evidence type="ECO:0000259" key="1">
    <source>
        <dbReference type="PROSITE" id="PS51112"/>
    </source>
</evidence>
<reference evidence="3" key="1">
    <citation type="submission" date="2025-08" db="UniProtKB">
        <authorList>
            <consortium name="RefSeq"/>
        </authorList>
    </citation>
    <scope>IDENTIFICATION</scope>
    <source>
        <tissue evidence="3">Whole sample</tissue>
    </source>
</reference>
<dbReference type="Proteomes" id="UP000694844">
    <property type="component" value="Chromosome 6"/>
</dbReference>
<dbReference type="InterPro" id="IPR036071">
    <property type="entry name" value="AMMECR1_dom_sf"/>
</dbReference>
<protein>
    <submittedName>
        <fullName evidence="3">AMME syndrome candidate gene 1 protein homolog</fullName>
    </submittedName>
</protein>
<accession>A0A8B8AF57</accession>
<name>A0A8B8AF57_CRAVI</name>
<dbReference type="OrthoDB" id="24630at2759"/>
<dbReference type="PANTHER" id="PTHR13016:SF0">
    <property type="entry name" value="AMME SYNDROME CANDIDATE GENE 1 PROTEIN"/>
    <property type="match status" value="1"/>
</dbReference>
<feature type="domain" description="AMMECR1" evidence="1">
    <location>
        <begin position="33"/>
        <end position="227"/>
    </location>
</feature>
<dbReference type="InterPro" id="IPR002733">
    <property type="entry name" value="AMMECR1_domain"/>
</dbReference>
<dbReference type="PANTHER" id="PTHR13016">
    <property type="entry name" value="AMMECR1 HOMOLOG"/>
    <property type="match status" value="1"/>
</dbReference>
<dbReference type="InterPro" id="IPR023473">
    <property type="entry name" value="AMMECR1"/>
</dbReference>
<dbReference type="NCBIfam" id="TIGR00296">
    <property type="entry name" value="TIGR00296 family protein"/>
    <property type="match status" value="1"/>
</dbReference>
<dbReference type="Pfam" id="PF01871">
    <property type="entry name" value="AMMECR1"/>
    <property type="match status" value="1"/>
</dbReference>
<dbReference type="InterPro" id="IPR027485">
    <property type="entry name" value="AMMECR1_N"/>
</dbReference>
<dbReference type="RefSeq" id="XP_022288584.1">
    <property type="nucleotide sequence ID" value="XM_022432876.1"/>
</dbReference>
<proteinExistence type="predicted"/>
<dbReference type="AlphaFoldDB" id="A0A8B8AF57"/>
<dbReference type="SUPFAM" id="SSF143447">
    <property type="entry name" value="AMMECR1-like"/>
    <property type="match status" value="1"/>
</dbReference>
<dbReference type="PROSITE" id="PS51112">
    <property type="entry name" value="AMMECR1"/>
    <property type="match status" value="1"/>
</dbReference>
<organism evidence="2 3">
    <name type="scientific">Crassostrea virginica</name>
    <name type="common">Eastern oyster</name>
    <dbReference type="NCBI Taxonomy" id="6565"/>
    <lineage>
        <taxon>Eukaryota</taxon>
        <taxon>Metazoa</taxon>
        <taxon>Spiralia</taxon>
        <taxon>Lophotrochozoa</taxon>
        <taxon>Mollusca</taxon>
        <taxon>Bivalvia</taxon>
        <taxon>Autobranchia</taxon>
        <taxon>Pteriomorphia</taxon>
        <taxon>Ostreida</taxon>
        <taxon>Ostreoidea</taxon>
        <taxon>Ostreidae</taxon>
        <taxon>Crassostrea</taxon>
    </lineage>
</organism>
<dbReference type="Gene3D" id="3.30.700.20">
    <property type="entry name" value="Hypothetical protein ph0010, domain 1"/>
    <property type="match status" value="1"/>
</dbReference>
<dbReference type="GeneID" id="111100786"/>
<sequence>MAASCCGVKKQKLNNSMPASICCNGTSVHPNGYKNGYSVASVEMCIFCFDVLHSHLHCYEPPKPPSFTNDAFPLFVTWKIGHNRRLRGCIGTFTSTNLHSGLREYAVTSALKDSRFSPITKEEFTKLHVSVSILTNFEDARDYMDWEVGIHGIRIEFLNEKGHKKTATYLPEVATEQGWDILQTIDSLLRKGGYKGPIDHDVRKSLKLTRYRSEKLTLGYNDYVANKQNGHA</sequence>
<keyword evidence="2" id="KW-1185">Reference proteome</keyword>
<dbReference type="FunFam" id="3.30.700.20:FF:000001">
    <property type="entry name" value="AMME syndrome candidate gene 1"/>
    <property type="match status" value="1"/>
</dbReference>